<reference evidence="1 2" key="1">
    <citation type="submission" date="2013-09" db="EMBL/GenBank/DDBJ databases">
        <title>Corchorus capsularis genome sequencing.</title>
        <authorList>
            <person name="Alam M."/>
            <person name="Haque M.S."/>
            <person name="Islam M.S."/>
            <person name="Emdad E.M."/>
            <person name="Islam M.M."/>
            <person name="Ahmed B."/>
            <person name="Halim A."/>
            <person name="Hossen Q.M.M."/>
            <person name="Hossain M.Z."/>
            <person name="Ahmed R."/>
            <person name="Khan M.M."/>
            <person name="Islam R."/>
            <person name="Rashid M.M."/>
            <person name="Khan S.A."/>
            <person name="Rahman M.S."/>
            <person name="Alam M."/>
        </authorList>
    </citation>
    <scope>NUCLEOTIDE SEQUENCE [LARGE SCALE GENOMIC DNA]</scope>
    <source>
        <strain evidence="2">cv. CVL-1</strain>
        <tissue evidence="1">Whole seedling</tissue>
    </source>
</reference>
<dbReference type="EMBL" id="AWWV01016103">
    <property type="protein sequence ID" value="OMO50575.1"/>
    <property type="molecule type" value="Genomic_DNA"/>
</dbReference>
<organism evidence="1 2">
    <name type="scientific">Corchorus capsularis</name>
    <name type="common">Jute</name>
    <dbReference type="NCBI Taxonomy" id="210143"/>
    <lineage>
        <taxon>Eukaryota</taxon>
        <taxon>Viridiplantae</taxon>
        <taxon>Streptophyta</taxon>
        <taxon>Embryophyta</taxon>
        <taxon>Tracheophyta</taxon>
        <taxon>Spermatophyta</taxon>
        <taxon>Magnoliopsida</taxon>
        <taxon>eudicotyledons</taxon>
        <taxon>Gunneridae</taxon>
        <taxon>Pentapetalae</taxon>
        <taxon>rosids</taxon>
        <taxon>malvids</taxon>
        <taxon>Malvales</taxon>
        <taxon>Malvaceae</taxon>
        <taxon>Grewioideae</taxon>
        <taxon>Apeibeae</taxon>
        <taxon>Corchorus</taxon>
    </lineage>
</organism>
<dbReference type="OrthoDB" id="1718524at2759"/>
<accession>A0A1R3FXN6</accession>
<feature type="non-terminal residue" evidence="1">
    <location>
        <position position="1"/>
    </location>
</feature>
<name>A0A1R3FXN6_COCAP</name>
<comment type="caution">
    <text evidence="1">The sequence shown here is derived from an EMBL/GenBank/DDBJ whole genome shotgun (WGS) entry which is preliminary data.</text>
</comment>
<evidence type="ECO:0000313" key="2">
    <source>
        <dbReference type="Proteomes" id="UP000188268"/>
    </source>
</evidence>
<dbReference type="Gramene" id="OMO50575">
    <property type="protein sequence ID" value="OMO50575"/>
    <property type="gene ID" value="CCACVL1_30369"/>
</dbReference>
<evidence type="ECO:0000313" key="1">
    <source>
        <dbReference type="EMBL" id="OMO50575.1"/>
    </source>
</evidence>
<dbReference type="STRING" id="210143.A0A1R3FXN6"/>
<keyword evidence="2" id="KW-1185">Reference proteome</keyword>
<gene>
    <name evidence="1" type="ORF">CCACVL1_30369</name>
</gene>
<proteinExistence type="predicted"/>
<dbReference type="AlphaFoldDB" id="A0A1R3FXN6"/>
<dbReference type="Proteomes" id="UP000188268">
    <property type="component" value="Unassembled WGS sequence"/>
</dbReference>
<protein>
    <submittedName>
        <fullName evidence="1">Lysine-ketoglutarate reductase/saccharopine dehydrogenase</fullName>
    </submittedName>
</protein>
<sequence>FLMSFSRYLSLGYSTHFLSLGASYMYPSWAAAKAAVISVGEEIASQGLPSGICPLVFIFTGSGNGIGPSYR</sequence>
<feature type="non-terminal residue" evidence="1">
    <location>
        <position position="71"/>
    </location>
</feature>